<dbReference type="EMBL" id="JBFAKC010000009">
    <property type="protein sequence ID" value="MEV0710132.1"/>
    <property type="molecule type" value="Genomic_DNA"/>
</dbReference>
<evidence type="ECO:0000256" key="4">
    <source>
        <dbReference type="RuleBase" id="RU361235"/>
    </source>
</evidence>
<evidence type="ECO:0000259" key="5">
    <source>
        <dbReference type="Pfam" id="PF00135"/>
    </source>
</evidence>
<feature type="domain" description="Carboxylesterase type B" evidence="5">
    <location>
        <begin position="2"/>
        <end position="467"/>
    </location>
</feature>
<comment type="caution">
    <text evidence="6">The sequence shown here is derived from an EMBL/GenBank/DDBJ whole genome shotgun (WGS) entry which is preliminary data.</text>
</comment>
<evidence type="ECO:0000256" key="3">
    <source>
        <dbReference type="ARBA" id="ARBA00022801"/>
    </source>
</evidence>
<comment type="similarity">
    <text evidence="2">Belongs to the 'GDXG' lipolytic enzyme family.</text>
</comment>
<name>A0ABV3FXG6_9NOCA</name>
<evidence type="ECO:0000313" key="6">
    <source>
        <dbReference type="EMBL" id="MEV0710132.1"/>
    </source>
</evidence>
<evidence type="ECO:0000256" key="2">
    <source>
        <dbReference type="ARBA" id="ARBA00010515"/>
    </source>
</evidence>
<dbReference type="PROSITE" id="PS00941">
    <property type="entry name" value="CARBOXYLESTERASE_B_2"/>
    <property type="match status" value="1"/>
</dbReference>
<accession>A0ABV3FXG6</accession>
<sequence length="474" mass="50115">MRFAGVPYAAPPVGDLRWRAPRAPQKWEGVRDALDFGDSCTQFPTLVGGREDCLYLNVYAPARPRHEKLPVLVWVHGGSYVLGSAATYDPAAFVRGGEAIVVSFNYRMGVLGALALPELDDEEATGSGAYTLLDQQAALRWVQHNIDSFGGDSDRVMLFGQSSGAGYTCMNLASPSAAGLFHTAVTQSGCAQPSPSLPQARDAAVRIADRLGCAAAAISPPCLRAKTPAELNDAASAVLGGFQNLVQTLQPPYGTKVYPSPVAHALSGGAYNKVPLIVGSNRREGQLLAGTGLFGFPIGRQQYLDSIRTTITYLPPETVAEQYPLAAYPQPLEALAAIVGDSGFACPALAIQSAASRSQVYGYTFTDPDAPGVVPIVLPPVPTHGSELSYLFELPATAVLSPAQRNLSDTMIDYWIRFAATGVPDGVGLPHWPAFDAPDAAIQNLSPGAVGPTPATDFAAEHHCDFWNSVDAYR</sequence>
<comment type="similarity">
    <text evidence="1 4">Belongs to the type-B carboxylesterase/lipase family.</text>
</comment>
<dbReference type="PROSITE" id="PS00122">
    <property type="entry name" value="CARBOXYLESTERASE_B_1"/>
    <property type="match status" value="1"/>
</dbReference>
<dbReference type="PROSITE" id="PS01173">
    <property type="entry name" value="LIPASE_GDXG_HIS"/>
    <property type="match status" value="1"/>
</dbReference>
<dbReference type="Pfam" id="PF00135">
    <property type="entry name" value="COesterase"/>
    <property type="match status" value="1"/>
</dbReference>
<dbReference type="InterPro" id="IPR019826">
    <property type="entry name" value="Carboxylesterase_B_AS"/>
</dbReference>
<organism evidence="6 7">
    <name type="scientific">Nocardia aurea</name>
    <dbReference type="NCBI Taxonomy" id="2144174"/>
    <lineage>
        <taxon>Bacteria</taxon>
        <taxon>Bacillati</taxon>
        <taxon>Actinomycetota</taxon>
        <taxon>Actinomycetes</taxon>
        <taxon>Mycobacteriales</taxon>
        <taxon>Nocardiaceae</taxon>
        <taxon>Nocardia</taxon>
    </lineage>
</organism>
<keyword evidence="3 4" id="KW-0378">Hydrolase</keyword>
<dbReference type="Gene3D" id="3.40.50.1820">
    <property type="entry name" value="alpha/beta hydrolase"/>
    <property type="match status" value="1"/>
</dbReference>
<keyword evidence="7" id="KW-1185">Reference proteome</keyword>
<protein>
    <recommendedName>
        <fullName evidence="4">Carboxylic ester hydrolase</fullName>
        <ecNumber evidence="4">3.1.1.-</ecNumber>
    </recommendedName>
</protein>
<evidence type="ECO:0000313" key="7">
    <source>
        <dbReference type="Proteomes" id="UP001551695"/>
    </source>
</evidence>
<proteinExistence type="inferred from homology"/>
<dbReference type="PANTHER" id="PTHR11559">
    <property type="entry name" value="CARBOXYLESTERASE"/>
    <property type="match status" value="1"/>
</dbReference>
<dbReference type="Proteomes" id="UP001551695">
    <property type="component" value="Unassembled WGS sequence"/>
</dbReference>
<dbReference type="InterPro" id="IPR002018">
    <property type="entry name" value="CarbesteraseB"/>
</dbReference>
<reference evidence="6 7" key="1">
    <citation type="submission" date="2024-06" db="EMBL/GenBank/DDBJ databases">
        <title>The Natural Products Discovery Center: Release of the First 8490 Sequenced Strains for Exploring Actinobacteria Biosynthetic Diversity.</title>
        <authorList>
            <person name="Kalkreuter E."/>
            <person name="Kautsar S.A."/>
            <person name="Yang D."/>
            <person name="Bader C.D."/>
            <person name="Teijaro C.N."/>
            <person name="Fluegel L."/>
            <person name="Davis C.M."/>
            <person name="Simpson J.R."/>
            <person name="Lauterbach L."/>
            <person name="Steele A.D."/>
            <person name="Gui C."/>
            <person name="Meng S."/>
            <person name="Li G."/>
            <person name="Viehrig K."/>
            <person name="Ye F."/>
            <person name="Su P."/>
            <person name="Kiefer A.F."/>
            <person name="Nichols A."/>
            <person name="Cepeda A.J."/>
            <person name="Yan W."/>
            <person name="Fan B."/>
            <person name="Jiang Y."/>
            <person name="Adhikari A."/>
            <person name="Zheng C.-J."/>
            <person name="Schuster L."/>
            <person name="Cowan T.M."/>
            <person name="Smanski M.J."/>
            <person name="Chevrette M.G."/>
            <person name="De Carvalho L.P.S."/>
            <person name="Shen B."/>
        </authorList>
    </citation>
    <scope>NUCLEOTIDE SEQUENCE [LARGE SCALE GENOMIC DNA]</scope>
    <source>
        <strain evidence="6 7">NPDC050403</strain>
    </source>
</reference>
<evidence type="ECO:0000256" key="1">
    <source>
        <dbReference type="ARBA" id="ARBA00005964"/>
    </source>
</evidence>
<dbReference type="InterPro" id="IPR029058">
    <property type="entry name" value="AB_hydrolase_fold"/>
</dbReference>
<dbReference type="EC" id="3.1.1.-" evidence="4"/>
<dbReference type="InterPro" id="IPR050309">
    <property type="entry name" value="Type-B_Carboxylest/Lipase"/>
</dbReference>
<dbReference type="SUPFAM" id="SSF53474">
    <property type="entry name" value="alpha/beta-Hydrolases"/>
    <property type="match status" value="1"/>
</dbReference>
<dbReference type="InterPro" id="IPR002168">
    <property type="entry name" value="Lipase_GDXG_HIS_AS"/>
</dbReference>
<gene>
    <name evidence="6" type="ORF">AB0I48_21425</name>
</gene>
<dbReference type="RefSeq" id="WP_357785888.1">
    <property type="nucleotide sequence ID" value="NZ_JBFAKC010000009.1"/>
</dbReference>
<dbReference type="InterPro" id="IPR019819">
    <property type="entry name" value="Carboxylesterase_B_CS"/>
</dbReference>